<dbReference type="Pfam" id="PF08332">
    <property type="entry name" value="CaMKII_AD"/>
    <property type="match status" value="1"/>
</dbReference>
<evidence type="ECO:0000256" key="8">
    <source>
        <dbReference type="ARBA" id="ARBA00022840"/>
    </source>
</evidence>
<evidence type="ECO:0000256" key="1">
    <source>
        <dbReference type="ARBA" id="ARBA00005354"/>
    </source>
</evidence>
<evidence type="ECO:0000256" key="6">
    <source>
        <dbReference type="ARBA" id="ARBA00022741"/>
    </source>
</evidence>
<dbReference type="Gene3D" id="1.10.510.10">
    <property type="entry name" value="Transferase(Phosphotransferase) domain 1"/>
    <property type="match status" value="1"/>
</dbReference>
<comment type="similarity">
    <text evidence="1">Belongs to the protein kinase superfamily. CAMK Ser/Thr protein kinase family. CaMK subfamily.</text>
</comment>
<evidence type="ECO:0000256" key="12">
    <source>
        <dbReference type="PROSITE-ProRule" id="PRU10141"/>
    </source>
</evidence>
<name>A0ABM3CXF6_SALSA</name>
<keyword evidence="15" id="KW-1185">Reference proteome</keyword>
<dbReference type="CDD" id="cd14086">
    <property type="entry name" value="STKc_CaMKII"/>
    <property type="match status" value="1"/>
</dbReference>
<comment type="catalytic activity">
    <reaction evidence="10">
        <text>L-threonyl-[protein] + ATP = O-phospho-L-threonyl-[protein] + ADP + H(+)</text>
        <dbReference type="Rhea" id="RHEA:46608"/>
        <dbReference type="Rhea" id="RHEA-COMP:11060"/>
        <dbReference type="Rhea" id="RHEA-COMP:11605"/>
        <dbReference type="ChEBI" id="CHEBI:15378"/>
        <dbReference type="ChEBI" id="CHEBI:30013"/>
        <dbReference type="ChEBI" id="CHEBI:30616"/>
        <dbReference type="ChEBI" id="CHEBI:61977"/>
        <dbReference type="ChEBI" id="CHEBI:456216"/>
        <dbReference type="EC" id="2.7.11.17"/>
    </reaction>
</comment>
<dbReference type="Gene3D" id="6.10.140.620">
    <property type="match status" value="1"/>
</dbReference>
<keyword evidence="9" id="KW-0112">Calmodulin-binding</keyword>
<keyword evidence="5" id="KW-0808">Transferase</keyword>
<dbReference type="PROSITE" id="PS00107">
    <property type="entry name" value="PROTEIN_KINASE_ATP"/>
    <property type="match status" value="1"/>
</dbReference>
<evidence type="ECO:0000256" key="10">
    <source>
        <dbReference type="ARBA" id="ARBA00047307"/>
    </source>
</evidence>
<dbReference type="EC" id="2.7.11.17" evidence="2"/>
<keyword evidence="6 12" id="KW-0547">Nucleotide-binding</keyword>
<evidence type="ECO:0000256" key="3">
    <source>
        <dbReference type="ARBA" id="ARBA00022527"/>
    </source>
</evidence>
<dbReference type="SUPFAM" id="SSF56112">
    <property type="entry name" value="Protein kinase-like (PK-like)"/>
    <property type="match status" value="1"/>
</dbReference>
<dbReference type="SMART" id="SM00220">
    <property type="entry name" value="S_TKc"/>
    <property type="match status" value="1"/>
</dbReference>
<proteinExistence type="inferred from homology"/>
<dbReference type="InterPro" id="IPR013543">
    <property type="entry name" value="Ca/CaM-dep_prot_kinase-assoc"/>
</dbReference>
<dbReference type="PROSITE" id="PS50011">
    <property type="entry name" value="PROTEIN_KINASE_DOM"/>
    <property type="match status" value="1"/>
</dbReference>
<dbReference type="SUPFAM" id="SSF54427">
    <property type="entry name" value="NTF2-like"/>
    <property type="match status" value="1"/>
</dbReference>
<evidence type="ECO:0000256" key="9">
    <source>
        <dbReference type="ARBA" id="ARBA00022860"/>
    </source>
</evidence>
<dbReference type="Gene3D" id="3.10.450.50">
    <property type="match status" value="1"/>
</dbReference>
<keyword evidence="3" id="KW-0723">Serine/threonine-protein kinase</keyword>
<comment type="catalytic activity">
    <reaction evidence="11">
        <text>L-seryl-[protein] + ATP = O-phospho-L-seryl-[protein] + ADP + H(+)</text>
        <dbReference type="Rhea" id="RHEA:17989"/>
        <dbReference type="Rhea" id="RHEA-COMP:9863"/>
        <dbReference type="Rhea" id="RHEA-COMP:11604"/>
        <dbReference type="ChEBI" id="CHEBI:15378"/>
        <dbReference type="ChEBI" id="CHEBI:29999"/>
        <dbReference type="ChEBI" id="CHEBI:30616"/>
        <dbReference type="ChEBI" id="CHEBI:83421"/>
        <dbReference type="ChEBI" id="CHEBI:456216"/>
        <dbReference type="EC" id="2.7.11.17"/>
    </reaction>
</comment>
<dbReference type="InterPro" id="IPR000719">
    <property type="entry name" value="Prot_kinase_dom"/>
</dbReference>
<keyword evidence="4" id="KW-0597">Phosphoprotein</keyword>
<dbReference type="InterPro" id="IPR011009">
    <property type="entry name" value="Kinase-like_dom_sf"/>
</dbReference>
<evidence type="ECO:0000256" key="11">
    <source>
        <dbReference type="ARBA" id="ARBA00047430"/>
    </source>
</evidence>
<dbReference type="RefSeq" id="XP_045551247.1">
    <property type="nucleotide sequence ID" value="XM_045695291.1"/>
</dbReference>
<evidence type="ECO:0000256" key="2">
    <source>
        <dbReference type="ARBA" id="ARBA00012434"/>
    </source>
</evidence>
<evidence type="ECO:0000259" key="14">
    <source>
        <dbReference type="PROSITE" id="PS50011"/>
    </source>
</evidence>
<accession>A0ABM3CXF6</accession>
<feature type="compositionally biased region" description="Polar residues" evidence="13">
    <location>
        <begin position="361"/>
        <end position="377"/>
    </location>
</feature>
<evidence type="ECO:0000256" key="7">
    <source>
        <dbReference type="ARBA" id="ARBA00022777"/>
    </source>
</evidence>
<reference evidence="16" key="1">
    <citation type="submission" date="2025-08" db="UniProtKB">
        <authorList>
            <consortium name="RefSeq"/>
        </authorList>
    </citation>
    <scope>IDENTIFICATION</scope>
</reference>
<dbReference type="InterPro" id="IPR032710">
    <property type="entry name" value="NTF2-like_dom_sf"/>
</dbReference>
<dbReference type="PROSITE" id="PS00108">
    <property type="entry name" value="PROTEIN_KINASE_ST"/>
    <property type="match status" value="1"/>
</dbReference>
<dbReference type="InterPro" id="IPR017441">
    <property type="entry name" value="Protein_kinase_ATP_BS"/>
</dbReference>
<protein>
    <recommendedName>
        <fullName evidence="2">calcium/calmodulin-dependent protein kinase</fullName>
        <ecNumber evidence="2">2.7.11.17</ecNumber>
    </recommendedName>
</protein>
<gene>
    <name evidence="16" type="primary">LOC100195738</name>
</gene>
<dbReference type="GO" id="GO:0016301">
    <property type="term" value="F:kinase activity"/>
    <property type="evidence" value="ECO:0007669"/>
    <property type="project" value="UniProtKB-KW"/>
</dbReference>
<dbReference type="GeneID" id="100195738"/>
<feature type="region of interest" description="Disordered" evidence="13">
    <location>
        <begin position="355"/>
        <end position="380"/>
    </location>
</feature>
<evidence type="ECO:0000313" key="16">
    <source>
        <dbReference type="RefSeq" id="XP_045551247.1"/>
    </source>
</evidence>
<evidence type="ECO:0000256" key="5">
    <source>
        <dbReference type="ARBA" id="ARBA00022679"/>
    </source>
</evidence>
<feature type="domain" description="Protein kinase" evidence="14">
    <location>
        <begin position="13"/>
        <end position="271"/>
    </location>
</feature>
<dbReference type="InterPro" id="IPR008271">
    <property type="entry name" value="Ser/Thr_kinase_AS"/>
</dbReference>
<keyword evidence="7 16" id="KW-0418">Kinase</keyword>
<dbReference type="PANTHER" id="PTHR24347">
    <property type="entry name" value="SERINE/THREONINE-PROTEIN KINASE"/>
    <property type="match status" value="1"/>
</dbReference>
<dbReference type="Pfam" id="PF00069">
    <property type="entry name" value="Pkinase"/>
    <property type="match status" value="1"/>
</dbReference>
<dbReference type="Proteomes" id="UP001652741">
    <property type="component" value="Chromosome ssa15"/>
</dbReference>
<evidence type="ECO:0000256" key="13">
    <source>
        <dbReference type="SAM" id="MobiDB-lite"/>
    </source>
</evidence>
<evidence type="ECO:0000256" key="4">
    <source>
        <dbReference type="ARBA" id="ARBA00022553"/>
    </source>
</evidence>
<organism evidence="15 16">
    <name type="scientific">Salmo salar</name>
    <name type="common">Atlantic salmon</name>
    <dbReference type="NCBI Taxonomy" id="8030"/>
    <lineage>
        <taxon>Eukaryota</taxon>
        <taxon>Metazoa</taxon>
        <taxon>Chordata</taxon>
        <taxon>Craniata</taxon>
        <taxon>Vertebrata</taxon>
        <taxon>Euteleostomi</taxon>
        <taxon>Actinopterygii</taxon>
        <taxon>Neopterygii</taxon>
        <taxon>Teleostei</taxon>
        <taxon>Protacanthopterygii</taxon>
        <taxon>Salmoniformes</taxon>
        <taxon>Salmonidae</taxon>
        <taxon>Salmoninae</taxon>
        <taxon>Salmo</taxon>
    </lineage>
</organism>
<evidence type="ECO:0000313" key="15">
    <source>
        <dbReference type="Proteomes" id="UP001652741"/>
    </source>
</evidence>
<feature type="binding site" evidence="12">
    <location>
        <position position="42"/>
    </location>
    <ligand>
        <name>ATP</name>
        <dbReference type="ChEBI" id="CHEBI:30616"/>
    </ligand>
</feature>
<sequence>MAATTCTRFTDDFQLYEELGKGAFSVVRRCVKLCTGQEYAAKIINTKKLSARDHQKLEREARICRLLKHSNIVRLHDSISEEGFHYLLFDLVTGGELFEDIVAREYYSEADASHCITQILDSVHHIHQHDIVHRDLKPENLLLASKCKNAAVKLADFGLAIEVQGDQQAWFGFAGTPGYLSPEVLRKEAYGKPVDIWACGVILYILLVGYPPFWDEDQHKLYQQIKAGAYDFPSPEWDTVTPEAKNLINQMLTINPAKRITAQEALKHPWVCQRSTVASMMHRQETVECLKKFNARRKLKGAVLTAMLVSRNFSVGARSTTAPISVSAAAAAAAAAASTTGGLVEQAAKSLLNKKADVKPQTPQTNSTKNSIVTSPKGNVPTPVLEAQTTVIHNPMDGTKESTDSSTTVEDEDVKARKQDIIKITEQLIQAVNNGDFEAYAKICDPGLTSFEPEALGNLVEGMDFHRFYFENLLSKNSKPIHTTILNPHVHLIGEDAACIAYIRLTQFVDGLGHPRSSQSEETRVWHRRDSKWQNVHFHCSGAPAAPLQ</sequence>
<dbReference type="Gene3D" id="3.30.200.20">
    <property type="entry name" value="Phosphorylase Kinase, domain 1"/>
    <property type="match status" value="1"/>
</dbReference>
<keyword evidence="8 12" id="KW-0067">ATP-binding</keyword>